<dbReference type="RefSeq" id="WP_212701121.1">
    <property type="nucleotide sequence ID" value="NZ_JADMKU010000008.1"/>
</dbReference>
<proteinExistence type="predicted"/>
<dbReference type="InterPro" id="IPR007833">
    <property type="entry name" value="Capsule_polysaccharide_synth"/>
</dbReference>
<reference evidence="1 2" key="1">
    <citation type="journal article" date="2021" name="Arch. Microbiol.">
        <title>Thalassobius aquimarinus sp. nov., isolated from the Sea of Japan seashore.</title>
        <authorList>
            <person name="Kurilenko V.V."/>
            <person name="Romanenko L.A."/>
            <person name="Chernysheva N.Y."/>
            <person name="Velansky P.V."/>
            <person name="Tekutyeva L.A."/>
            <person name="Isaeva M.P."/>
            <person name="Mikhailov V.V."/>
        </authorList>
    </citation>
    <scope>NUCLEOTIDE SEQUENCE [LARGE SCALE GENOMIC DNA]</scope>
    <source>
        <strain evidence="1 2">KMM 8518</strain>
    </source>
</reference>
<keyword evidence="2" id="KW-1185">Reference proteome</keyword>
<gene>
    <name evidence="1" type="ORF">IT775_10755</name>
</gene>
<comment type="caution">
    <text evidence="1">The sequence shown here is derived from an EMBL/GenBank/DDBJ whole genome shotgun (WGS) entry which is preliminary data.</text>
</comment>
<evidence type="ECO:0000313" key="1">
    <source>
        <dbReference type="EMBL" id="MBR9651602.1"/>
    </source>
</evidence>
<dbReference type="EMBL" id="JADMKU010000008">
    <property type="protein sequence ID" value="MBR9651602.1"/>
    <property type="molecule type" value="Genomic_DNA"/>
</dbReference>
<dbReference type="Proteomes" id="UP001195941">
    <property type="component" value="Unassembled WGS sequence"/>
</dbReference>
<evidence type="ECO:0000313" key="2">
    <source>
        <dbReference type="Proteomes" id="UP001195941"/>
    </source>
</evidence>
<sequence length="430" mass="49220">MSSDSGQNRVFLCLQGPHGPFFHQLGKMLRRAGAEVWRVGFNAGDRAFWFDAARYIPYRGTGDDWPERFEALVAEKGITDIVLYGDTRPIHAEAVARARKAGLRVHVFEEGYLRPYWVTYERDGSNGHSRLMRLSVEDMRAALERSDLDAVLPPGHWGDTRQHVFYGALYHWFVLFRNREYRNFRAHRDLSVAREFHLYFTRLLMTPLVIAERGLATYRIRHGGFPYHVALLQLAHDSSFQKHSPFSTMTEFLELAIDGFAQGAPRHHHLVIKAHPLENGQVPLRREIRRIARRAGVADRVHFVRGGKLAQLLNDTRSAVTVNSTAGQQVLWRGIPLKVFGDAVYAKPEFVSDQPLTAFFKAAQRPDLPAYRDYRRFLLETSQVPGGFYSARGRKQLLRHVVDMMLSDEDPYDALKSGTAAPRQQLRVVT</sequence>
<protein>
    <submittedName>
        <fullName evidence="1">Capsule biosynthesis protein CapA</fullName>
    </submittedName>
</protein>
<dbReference type="Pfam" id="PF05159">
    <property type="entry name" value="Capsule_synth"/>
    <property type="match status" value="1"/>
</dbReference>
<name>A0ABS5HRK2_9RHOB</name>
<accession>A0ABS5HRK2</accession>
<organism evidence="1 2">
    <name type="scientific">Thalassovita aquimarina</name>
    <dbReference type="NCBI Taxonomy" id="2785917"/>
    <lineage>
        <taxon>Bacteria</taxon>
        <taxon>Pseudomonadati</taxon>
        <taxon>Pseudomonadota</taxon>
        <taxon>Alphaproteobacteria</taxon>
        <taxon>Rhodobacterales</taxon>
        <taxon>Roseobacteraceae</taxon>
        <taxon>Thalassovita</taxon>
    </lineage>
</organism>